<dbReference type="EMBL" id="MK500425">
    <property type="protein sequence ID" value="QBK89480.1"/>
    <property type="molecule type" value="Genomic_DNA"/>
</dbReference>
<accession>A0A481Z4B7</accession>
<organism evidence="1">
    <name type="scientific">Mimivirus LCMiAC02</name>
    <dbReference type="NCBI Taxonomy" id="2506609"/>
    <lineage>
        <taxon>Viruses</taxon>
        <taxon>Varidnaviria</taxon>
        <taxon>Bamfordvirae</taxon>
        <taxon>Nucleocytoviricota</taxon>
        <taxon>Megaviricetes</taxon>
        <taxon>Imitervirales</taxon>
        <taxon>Mimiviridae</taxon>
        <taxon>Klosneuvirinae</taxon>
    </lineage>
</organism>
<name>A0A481Z4B7_9VIRU</name>
<evidence type="ECO:0000313" key="1">
    <source>
        <dbReference type="EMBL" id="QBK89480.1"/>
    </source>
</evidence>
<protein>
    <submittedName>
        <fullName evidence="1">Uncharacterized protein</fullName>
    </submittedName>
</protein>
<proteinExistence type="predicted"/>
<gene>
    <name evidence="1" type="ORF">LCMiAC02_05750</name>
</gene>
<sequence>MKFILIILFITIFLGLAFLSGIEKYSQAAYIQLVAKGPQDAYLSADAVKYIPPIYYTGYGRYSGYYPWHQSTRLNRYSSFPYYNYSYYNYPFDIHVR</sequence>
<reference evidence="1" key="1">
    <citation type="journal article" date="2019" name="MBio">
        <title>Virus Genomes from Deep Sea Sediments Expand the Ocean Megavirome and Support Independent Origins of Viral Gigantism.</title>
        <authorList>
            <person name="Backstrom D."/>
            <person name="Yutin N."/>
            <person name="Jorgensen S.L."/>
            <person name="Dharamshi J."/>
            <person name="Homa F."/>
            <person name="Zaremba-Niedwiedzka K."/>
            <person name="Spang A."/>
            <person name="Wolf Y.I."/>
            <person name="Koonin E.V."/>
            <person name="Ettema T.J."/>
        </authorList>
    </citation>
    <scope>NUCLEOTIDE SEQUENCE</scope>
</reference>